<keyword evidence="3" id="KW-0449">Lipoprotein</keyword>
<dbReference type="InterPro" id="IPR021255">
    <property type="entry name" value="DUF2807"/>
</dbReference>
<accession>F8CFM7</accession>
<dbReference type="HOGENOM" id="CLU_1154898_0_0_7"/>
<evidence type="ECO:0000313" key="3">
    <source>
        <dbReference type="EMBL" id="AEI63637.1"/>
    </source>
</evidence>
<protein>
    <submittedName>
        <fullName evidence="3">Putative lipoprotein</fullName>
    </submittedName>
</protein>
<feature type="signal peptide" evidence="1">
    <location>
        <begin position="1"/>
        <end position="21"/>
    </location>
</feature>
<dbReference type="STRING" id="483219.LILAB_08630"/>
<sequence>MSPARVSIVASLLLFGACAHAQDSQANASAQGRGDVREVPDFNEVSVSHGIRAEVKVGPKSVRLEGPAELLSRIQLEVDDDGTLKTRVAKRTFSGFRGGNVRLYVSNPRVEGISASGGSHVEADATRAEDFDVEASGGAIVTVRGVDARKVEAEASGGSQVTLAGRATEFDAEASGGSAVRALDVKGVKTLDTEASGGSRVEVDASERVTGEASGGSILQLVSRPGQSDVRTSGGSRLIYKD</sequence>
<feature type="chain" id="PRO_5003368148" evidence="1">
    <location>
        <begin position="22"/>
        <end position="242"/>
    </location>
</feature>
<evidence type="ECO:0000256" key="1">
    <source>
        <dbReference type="SAM" id="SignalP"/>
    </source>
</evidence>
<dbReference type="AlphaFoldDB" id="F8CFM7"/>
<evidence type="ECO:0000313" key="4">
    <source>
        <dbReference type="Proteomes" id="UP000000488"/>
    </source>
</evidence>
<dbReference type="Gene3D" id="2.160.20.120">
    <property type="match status" value="1"/>
</dbReference>
<dbReference type="EMBL" id="CP002830">
    <property type="protein sequence ID" value="AEI63637.1"/>
    <property type="molecule type" value="Genomic_DNA"/>
</dbReference>
<organism evidence="3 4">
    <name type="scientific">Myxococcus fulvus (strain ATCC BAA-855 / HW-1)</name>
    <dbReference type="NCBI Taxonomy" id="483219"/>
    <lineage>
        <taxon>Bacteria</taxon>
        <taxon>Pseudomonadati</taxon>
        <taxon>Myxococcota</taxon>
        <taxon>Myxococcia</taxon>
        <taxon>Myxococcales</taxon>
        <taxon>Cystobacterineae</taxon>
        <taxon>Myxococcaceae</taxon>
        <taxon>Myxococcus</taxon>
    </lineage>
</organism>
<proteinExistence type="predicted"/>
<dbReference type="PROSITE" id="PS51257">
    <property type="entry name" value="PROKAR_LIPOPROTEIN"/>
    <property type="match status" value="1"/>
</dbReference>
<keyword evidence="1" id="KW-0732">Signal</keyword>
<evidence type="ECO:0000259" key="2">
    <source>
        <dbReference type="Pfam" id="PF10988"/>
    </source>
</evidence>
<feature type="domain" description="Putative auto-transporter adhesin head GIN" evidence="2">
    <location>
        <begin position="41"/>
        <end position="223"/>
    </location>
</feature>
<gene>
    <name evidence="3" type="ordered locus">LILAB_08630</name>
</gene>
<dbReference type="Proteomes" id="UP000000488">
    <property type="component" value="Chromosome"/>
</dbReference>
<dbReference type="eggNOG" id="ENOG5033A7H">
    <property type="taxonomic scope" value="Bacteria"/>
</dbReference>
<dbReference type="Pfam" id="PF10988">
    <property type="entry name" value="DUF2807"/>
    <property type="match status" value="1"/>
</dbReference>
<name>F8CFM7_MYXFH</name>
<reference evidence="3 4" key="1">
    <citation type="journal article" date="2011" name="J. Bacteriol.">
        <title>Genome sequence of the halotolerant marine bacterium Myxococcus fulvus HW-1.</title>
        <authorList>
            <person name="Li Z.F."/>
            <person name="Li X."/>
            <person name="Liu H."/>
            <person name="Liu X."/>
            <person name="Han K."/>
            <person name="Wu Z.H."/>
            <person name="Hu W."/>
            <person name="Li F.F."/>
            <person name="Li Y.Z."/>
        </authorList>
    </citation>
    <scope>NUCLEOTIDE SEQUENCE [LARGE SCALE GENOMIC DNA]</scope>
    <source>
        <strain evidence="4">ATCC BAA-855 / HW-1</strain>
    </source>
</reference>
<dbReference type="KEGG" id="mfu:LILAB_08630"/>